<evidence type="ECO:0008006" key="3">
    <source>
        <dbReference type="Google" id="ProtNLM"/>
    </source>
</evidence>
<proteinExistence type="predicted"/>
<reference evidence="1 2" key="1">
    <citation type="journal article" date="2018" name="bioRxiv">
        <title>Evidence of independent acquisition and adaption of ultra-small bacteria to human hosts across the highly diverse yet reduced genomes of the phylum Saccharibacteria.</title>
        <authorList>
            <person name="McLean J.S."/>
            <person name="Bor B."/>
            <person name="To T.T."/>
            <person name="Liu Q."/>
            <person name="Kearns K.A."/>
            <person name="Solden L.M."/>
            <person name="Wrighton K.C."/>
            <person name="He X."/>
            <person name="Shi W."/>
        </authorList>
    </citation>
    <scope>NUCLEOTIDE SEQUENCE [LARGE SCALE GENOMIC DNA]</scope>
    <source>
        <strain evidence="1 2">TM7_G3_2_Rum_HOT_351B</strain>
    </source>
</reference>
<evidence type="ECO:0000313" key="1">
    <source>
        <dbReference type="EMBL" id="RYC74979.1"/>
    </source>
</evidence>
<dbReference type="Proteomes" id="UP001191019">
    <property type="component" value="Unassembled WGS sequence"/>
</dbReference>
<keyword evidence="2" id="KW-1185">Reference proteome</keyword>
<dbReference type="RefSeq" id="WP_129734619.1">
    <property type="nucleotide sequence ID" value="NZ_PRLM01000002.1"/>
</dbReference>
<accession>A0ABY0FPW7</accession>
<name>A0ABY0FPW7_9BACT</name>
<organism evidence="1 2">
    <name type="scientific">Candidatus Nanosyncoccus alces</name>
    <dbReference type="NCBI Taxonomy" id="2171997"/>
    <lineage>
        <taxon>Bacteria</taxon>
        <taxon>Candidatus Saccharimonadota</taxon>
        <taxon>Candidatus Nanosyncoccalia</taxon>
        <taxon>Candidatus Nanosyncoccales</taxon>
        <taxon>Candidatus Nanosyncoccaceae</taxon>
        <taxon>Candidatus Nanosyncoccus</taxon>
    </lineage>
</organism>
<reference evidence="1 2" key="2">
    <citation type="journal article" date="2020" name="Cell Rep.">
        <title>Acquisition and Adaptation of Ultra-small Parasitic Reduced Genome Bacteria to Mammalian Hosts.</title>
        <authorList>
            <person name="McLean J.S."/>
            <person name="Bor B."/>
            <person name="Kerns K.A."/>
            <person name="Liu Q."/>
            <person name="To T.T."/>
            <person name="Solden L."/>
            <person name="Hendrickson E.L."/>
            <person name="Wrighton K."/>
            <person name="Shi W."/>
            <person name="He X."/>
        </authorList>
    </citation>
    <scope>NUCLEOTIDE SEQUENCE [LARGE SCALE GENOMIC DNA]</scope>
    <source>
        <strain evidence="1 2">TM7_G3_2_Rum_HOT_351B</strain>
    </source>
</reference>
<sequence>MPAANYSDLSILSTKEKVGRCRICGESGPLSLEHVIPRSAGGGEKMQLYNTSDLITNPEKAYGEIKQNGTATRTICSKCNNKLGRWYDKEFSKFYKALNIGVDDEIKKLIDSGEIQTKNELSGKWLKFGIKEVRPFCIAKRILAMFCSIDYPGLTDKIPEIQKAILDKNYVPSISDFSIFLCLCYGNGAFFSTIATLKLPNIVDTFAGIESLYIGLYLKQKSSNPKNVDTLDNCANITNWLTECEPNKQYEINFTLPFVKTMALDPPIPQKTKKRICIKNA</sequence>
<dbReference type="EMBL" id="PRLM01000002">
    <property type="protein sequence ID" value="RYC74979.1"/>
    <property type="molecule type" value="Genomic_DNA"/>
</dbReference>
<comment type="caution">
    <text evidence="1">The sequence shown here is derived from an EMBL/GenBank/DDBJ whole genome shotgun (WGS) entry which is preliminary data.</text>
</comment>
<gene>
    <name evidence="1" type="ORF">G3RUM_00257</name>
</gene>
<protein>
    <recommendedName>
        <fullName evidence="3">HNH endonuclease 5 domain-containing protein</fullName>
    </recommendedName>
</protein>
<dbReference type="Gene3D" id="1.10.30.50">
    <property type="match status" value="1"/>
</dbReference>
<evidence type="ECO:0000313" key="2">
    <source>
        <dbReference type="Proteomes" id="UP001191019"/>
    </source>
</evidence>